<evidence type="ECO:0000313" key="1">
    <source>
        <dbReference type="EMBL" id="MDQ0322327.1"/>
    </source>
</evidence>
<dbReference type="EMBL" id="JAUSVF010000002">
    <property type="protein sequence ID" value="MDQ0322327.1"/>
    <property type="molecule type" value="Genomic_DNA"/>
</dbReference>
<sequence>MSTLLGRPSFALVSSRLLLSADCLMLRRSGIERVEELGLRAVGGNSAPRSKRIRETFVAGGSRVQRRYGAGHLEAA</sequence>
<accession>A0ABU0BZQ8</accession>
<protein>
    <submittedName>
        <fullName evidence="1">Uncharacterized protein</fullName>
    </submittedName>
</protein>
<keyword evidence="2" id="KW-1185">Reference proteome</keyword>
<proteinExistence type="predicted"/>
<gene>
    <name evidence="1" type="ORF">QO002_004533</name>
</gene>
<organism evidence="1 2">
    <name type="scientific">Pararhizobium capsulatum DSM 1112</name>
    <dbReference type="NCBI Taxonomy" id="1121113"/>
    <lineage>
        <taxon>Bacteria</taxon>
        <taxon>Pseudomonadati</taxon>
        <taxon>Pseudomonadota</taxon>
        <taxon>Alphaproteobacteria</taxon>
        <taxon>Hyphomicrobiales</taxon>
        <taxon>Rhizobiaceae</taxon>
        <taxon>Rhizobium/Agrobacterium group</taxon>
        <taxon>Pararhizobium</taxon>
    </lineage>
</organism>
<dbReference type="Proteomes" id="UP001230207">
    <property type="component" value="Unassembled WGS sequence"/>
</dbReference>
<reference evidence="1 2" key="1">
    <citation type="submission" date="2023-07" db="EMBL/GenBank/DDBJ databases">
        <title>Genomic Encyclopedia of Type Strains, Phase IV (KMG-IV): sequencing the most valuable type-strain genomes for metagenomic binning, comparative biology and taxonomic classification.</title>
        <authorList>
            <person name="Goeker M."/>
        </authorList>
    </citation>
    <scope>NUCLEOTIDE SEQUENCE [LARGE SCALE GENOMIC DNA]</scope>
    <source>
        <strain evidence="1 2">DSM 1112</strain>
    </source>
</reference>
<evidence type="ECO:0000313" key="2">
    <source>
        <dbReference type="Proteomes" id="UP001230207"/>
    </source>
</evidence>
<comment type="caution">
    <text evidence="1">The sequence shown here is derived from an EMBL/GenBank/DDBJ whole genome shotgun (WGS) entry which is preliminary data.</text>
</comment>
<name>A0ABU0BZQ8_9HYPH</name>